<accession>A0ACA9PRT5</accession>
<name>A0ACA9PRT5_9GLOM</name>
<evidence type="ECO:0000313" key="1">
    <source>
        <dbReference type="EMBL" id="CAG8719940.1"/>
    </source>
</evidence>
<proteinExistence type="predicted"/>
<sequence>MNGASFAISSLTQTLLATQILRERPISLLCGHYYEESSEFERYQSNQTHVVPHQTSYDFDLEKNVPNYMSTNPESARSSTKLHKIYQSIPPEKTVHFIVQLPPDKDMSFYGIVTSFSSNSNSITYLSLGHGILHLQRMKPENGNIKNRNSPTLLLSDYMQ</sequence>
<organism evidence="1 2">
    <name type="scientific">Acaulospora colombiana</name>
    <dbReference type="NCBI Taxonomy" id="27376"/>
    <lineage>
        <taxon>Eukaryota</taxon>
        <taxon>Fungi</taxon>
        <taxon>Fungi incertae sedis</taxon>
        <taxon>Mucoromycota</taxon>
        <taxon>Glomeromycotina</taxon>
        <taxon>Glomeromycetes</taxon>
        <taxon>Diversisporales</taxon>
        <taxon>Acaulosporaceae</taxon>
        <taxon>Acaulospora</taxon>
    </lineage>
</organism>
<evidence type="ECO:0000313" key="2">
    <source>
        <dbReference type="Proteomes" id="UP000789525"/>
    </source>
</evidence>
<keyword evidence="2" id="KW-1185">Reference proteome</keyword>
<comment type="caution">
    <text evidence="1">The sequence shown here is derived from an EMBL/GenBank/DDBJ whole genome shotgun (WGS) entry which is preliminary data.</text>
</comment>
<dbReference type="Proteomes" id="UP000789525">
    <property type="component" value="Unassembled WGS sequence"/>
</dbReference>
<dbReference type="EMBL" id="CAJVPT010038353">
    <property type="protein sequence ID" value="CAG8719940.1"/>
    <property type="molecule type" value="Genomic_DNA"/>
</dbReference>
<feature type="non-terminal residue" evidence="1">
    <location>
        <position position="160"/>
    </location>
</feature>
<reference evidence="1" key="1">
    <citation type="submission" date="2021-06" db="EMBL/GenBank/DDBJ databases">
        <authorList>
            <person name="Kallberg Y."/>
            <person name="Tangrot J."/>
            <person name="Rosling A."/>
        </authorList>
    </citation>
    <scope>NUCLEOTIDE SEQUENCE</scope>
    <source>
        <strain evidence="1">CL356</strain>
    </source>
</reference>
<gene>
    <name evidence="1" type="ORF">ACOLOM_LOCUS11089</name>
</gene>
<protein>
    <submittedName>
        <fullName evidence="1">11573_t:CDS:1</fullName>
    </submittedName>
</protein>